<dbReference type="Proteomes" id="UP001328107">
    <property type="component" value="Unassembled WGS sequence"/>
</dbReference>
<proteinExistence type="predicted"/>
<gene>
    <name evidence="1" type="ORF">PMAYCL1PPCAC_21418</name>
</gene>
<dbReference type="AlphaFoldDB" id="A0AAN5I400"/>
<organism evidence="1 2">
    <name type="scientific">Pristionchus mayeri</name>
    <dbReference type="NCBI Taxonomy" id="1317129"/>
    <lineage>
        <taxon>Eukaryota</taxon>
        <taxon>Metazoa</taxon>
        <taxon>Ecdysozoa</taxon>
        <taxon>Nematoda</taxon>
        <taxon>Chromadorea</taxon>
        <taxon>Rhabditida</taxon>
        <taxon>Rhabditina</taxon>
        <taxon>Diplogasteromorpha</taxon>
        <taxon>Diplogasteroidea</taxon>
        <taxon>Neodiplogasteridae</taxon>
        <taxon>Pristionchus</taxon>
    </lineage>
</organism>
<reference evidence="2" key="1">
    <citation type="submission" date="2022-10" db="EMBL/GenBank/DDBJ databases">
        <title>Genome assembly of Pristionchus species.</title>
        <authorList>
            <person name="Yoshida K."/>
            <person name="Sommer R.J."/>
        </authorList>
    </citation>
    <scope>NUCLEOTIDE SEQUENCE [LARGE SCALE GENOMIC DNA]</scope>
    <source>
        <strain evidence="2">RS5460</strain>
    </source>
</reference>
<name>A0AAN5I400_9BILA</name>
<dbReference type="EMBL" id="BTRK01000005">
    <property type="protein sequence ID" value="GMR51223.1"/>
    <property type="molecule type" value="Genomic_DNA"/>
</dbReference>
<feature type="non-terminal residue" evidence="1">
    <location>
        <position position="1"/>
    </location>
</feature>
<evidence type="ECO:0000313" key="1">
    <source>
        <dbReference type="EMBL" id="GMR51223.1"/>
    </source>
</evidence>
<sequence length="196" mass="22738">RPVEAKIEEINTRILNIAGLILSSRHGNFEPICTGTDAQRRRAILILSKRRRSDNNIRLYCEWKRSNVDVHNGTMDFLRGFMRKRFKKALLRGSDFTNFARFLEGAQIDHSDIFFDVLSNEAVINLDNLIRNREIPMLTVAMSDLRLTDPVRFMLYLSQKFGSIHIDQSCIHKEGNLFCSLTNNPSVYYSSHKLNM</sequence>
<evidence type="ECO:0000313" key="2">
    <source>
        <dbReference type="Proteomes" id="UP001328107"/>
    </source>
</evidence>
<accession>A0AAN5I400</accession>
<keyword evidence="2" id="KW-1185">Reference proteome</keyword>
<protein>
    <submittedName>
        <fullName evidence="1">Uncharacterized protein</fullName>
    </submittedName>
</protein>
<comment type="caution">
    <text evidence="1">The sequence shown here is derived from an EMBL/GenBank/DDBJ whole genome shotgun (WGS) entry which is preliminary data.</text>
</comment>